<dbReference type="Gramene" id="PRQ19810">
    <property type="protein sequence ID" value="PRQ19810"/>
    <property type="gene ID" value="RchiOBHm_Chr7g0221391"/>
</dbReference>
<feature type="domain" description="RRM" evidence="8">
    <location>
        <begin position="30"/>
        <end position="110"/>
    </location>
</feature>
<dbReference type="InterPro" id="IPR003954">
    <property type="entry name" value="RRM_euk-type"/>
</dbReference>
<evidence type="ECO:0000256" key="4">
    <source>
        <dbReference type="ARBA" id="ARBA00022833"/>
    </source>
</evidence>
<feature type="region of interest" description="Disordered" evidence="7">
    <location>
        <begin position="183"/>
        <end position="247"/>
    </location>
</feature>
<reference evidence="10 11" key="1">
    <citation type="journal article" date="2018" name="Nat. Genet.">
        <title>The Rosa genome provides new insights in the design of modern roses.</title>
        <authorList>
            <person name="Bendahmane M."/>
        </authorList>
    </citation>
    <scope>NUCLEOTIDE SEQUENCE [LARGE SCALE GENOMIC DNA]</scope>
    <source>
        <strain evidence="11">cv. Old Blush</strain>
    </source>
</reference>
<keyword evidence="1 6" id="KW-0479">Metal-binding</keyword>
<dbReference type="STRING" id="74649.A0A2P6PD05"/>
<dbReference type="PROSITE" id="PS50103">
    <property type="entry name" value="ZF_C3H1"/>
    <property type="match status" value="1"/>
</dbReference>
<keyword evidence="5" id="KW-0694">RNA-binding</keyword>
<organism evidence="10 11">
    <name type="scientific">Rosa chinensis</name>
    <name type="common">China rose</name>
    <dbReference type="NCBI Taxonomy" id="74649"/>
    <lineage>
        <taxon>Eukaryota</taxon>
        <taxon>Viridiplantae</taxon>
        <taxon>Streptophyta</taxon>
        <taxon>Embryophyta</taxon>
        <taxon>Tracheophyta</taxon>
        <taxon>Spermatophyta</taxon>
        <taxon>Magnoliopsida</taxon>
        <taxon>eudicotyledons</taxon>
        <taxon>Gunneridae</taxon>
        <taxon>Pentapetalae</taxon>
        <taxon>rosids</taxon>
        <taxon>fabids</taxon>
        <taxon>Rosales</taxon>
        <taxon>Rosaceae</taxon>
        <taxon>Rosoideae</taxon>
        <taxon>Rosoideae incertae sedis</taxon>
        <taxon>Rosa</taxon>
    </lineage>
</organism>
<dbReference type="PANTHER" id="PTHR12620">
    <property type="entry name" value="U2 SNRNP AUXILIARY FACTOR, SMALL SUBUNIT"/>
    <property type="match status" value="1"/>
</dbReference>
<feature type="zinc finger region" description="C3H1-type" evidence="6">
    <location>
        <begin position="112"/>
        <end position="142"/>
    </location>
</feature>
<keyword evidence="2" id="KW-0677">Repeat</keyword>
<dbReference type="Proteomes" id="UP000238479">
    <property type="component" value="Chromosome 7"/>
</dbReference>
<feature type="compositionally biased region" description="Basic and acidic residues" evidence="7">
    <location>
        <begin position="238"/>
        <end position="247"/>
    </location>
</feature>
<evidence type="ECO:0000256" key="2">
    <source>
        <dbReference type="ARBA" id="ARBA00022737"/>
    </source>
</evidence>
<dbReference type="SMART" id="SM00361">
    <property type="entry name" value="RRM_1"/>
    <property type="match status" value="1"/>
</dbReference>
<name>A0A2P6PD05_ROSCH</name>
<dbReference type="PRINTS" id="PR01848">
    <property type="entry name" value="U2AUXFACTOR"/>
</dbReference>
<dbReference type="Pfam" id="PF00076">
    <property type="entry name" value="RRM_1"/>
    <property type="match status" value="1"/>
</dbReference>
<dbReference type="SUPFAM" id="SSF54928">
    <property type="entry name" value="RNA-binding domain, RBD"/>
    <property type="match status" value="1"/>
</dbReference>
<evidence type="ECO:0000259" key="8">
    <source>
        <dbReference type="PROSITE" id="PS50102"/>
    </source>
</evidence>
<protein>
    <submittedName>
        <fullName evidence="10">Putative transcription factor C3H family</fullName>
    </submittedName>
</protein>
<dbReference type="InterPro" id="IPR012677">
    <property type="entry name" value="Nucleotide-bd_a/b_plait_sf"/>
</dbReference>
<evidence type="ECO:0000256" key="7">
    <source>
        <dbReference type="SAM" id="MobiDB-lite"/>
    </source>
</evidence>
<evidence type="ECO:0000259" key="9">
    <source>
        <dbReference type="PROSITE" id="PS50103"/>
    </source>
</evidence>
<dbReference type="GO" id="GO:0000398">
    <property type="term" value="P:mRNA splicing, via spliceosome"/>
    <property type="evidence" value="ECO:0007669"/>
    <property type="project" value="InterPro"/>
</dbReference>
<dbReference type="AlphaFoldDB" id="A0A2P6PD05"/>
<dbReference type="GO" id="GO:0089701">
    <property type="term" value="C:U2AF complex"/>
    <property type="evidence" value="ECO:0007669"/>
    <property type="project" value="InterPro"/>
</dbReference>
<keyword evidence="4 6" id="KW-0862">Zinc</keyword>
<keyword evidence="3 6" id="KW-0863">Zinc-finger</keyword>
<dbReference type="InterPro" id="IPR035979">
    <property type="entry name" value="RBD_domain_sf"/>
</dbReference>
<keyword evidence="11" id="KW-1185">Reference proteome</keyword>
<evidence type="ECO:0000313" key="11">
    <source>
        <dbReference type="Proteomes" id="UP000238479"/>
    </source>
</evidence>
<evidence type="ECO:0000256" key="1">
    <source>
        <dbReference type="ARBA" id="ARBA00022723"/>
    </source>
</evidence>
<feature type="domain" description="C3H1-type" evidence="9">
    <location>
        <begin position="112"/>
        <end position="142"/>
    </location>
</feature>
<dbReference type="Gene3D" id="3.30.70.330">
    <property type="match status" value="1"/>
</dbReference>
<dbReference type="PROSITE" id="PS50102">
    <property type="entry name" value="RRM"/>
    <property type="match status" value="1"/>
</dbReference>
<dbReference type="InterPro" id="IPR000504">
    <property type="entry name" value="RRM_dom"/>
</dbReference>
<comment type="caution">
    <text evidence="10">The sequence shown here is derived from an EMBL/GenBank/DDBJ whole genome shotgun (WGS) entry which is preliminary data.</text>
</comment>
<dbReference type="InterPro" id="IPR009145">
    <property type="entry name" value="U2AF_small"/>
</dbReference>
<evidence type="ECO:0000313" key="10">
    <source>
        <dbReference type="EMBL" id="PRQ19810.1"/>
    </source>
</evidence>
<evidence type="ECO:0000256" key="5">
    <source>
        <dbReference type="PROSITE-ProRule" id="PRU00176"/>
    </source>
</evidence>
<evidence type="ECO:0000256" key="6">
    <source>
        <dbReference type="PROSITE-ProRule" id="PRU00723"/>
    </source>
</evidence>
<proteinExistence type="predicted"/>
<sequence length="264" mass="30632">MLAVRTIRDEGNSSFVPCDSLDSRMYGSALCIYIDEEIERCYEDFYEDVHTEFLKFGEIINFKVCINGAPHLRGNVYVQYSALESALVAHQSVNGRYFAGKQISCDFINVTRWKVAICGEYVKSRYKTCSRGRTCNFIHCFRNPGGEYEWADSDRPPPKYWVEKMVALFGYSDAYKKHMMEDNSGQLRNSSKKSMTDSQRYVVQRSSSRDGSYSSFAGSSRRYDNENYAPKGTGHRRPSGEENAYLKDFNHRKNRKYYIERVSR</sequence>
<feature type="compositionally biased region" description="Low complexity" evidence="7">
    <location>
        <begin position="198"/>
        <end position="220"/>
    </location>
</feature>
<dbReference type="EMBL" id="PDCK01000045">
    <property type="protein sequence ID" value="PRQ19810.1"/>
    <property type="molecule type" value="Genomic_DNA"/>
</dbReference>
<dbReference type="InterPro" id="IPR000571">
    <property type="entry name" value="Znf_CCCH"/>
</dbReference>
<dbReference type="GO" id="GO:0003723">
    <property type="term" value="F:RNA binding"/>
    <property type="evidence" value="ECO:0007669"/>
    <property type="project" value="UniProtKB-UniRule"/>
</dbReference>
<dbReference type="GO" id="GO:0008270">
    <property type="term" value="F:zinc ion binding"/>
    <property type="evidence" value="ECO:0007669"/>
    <property type="project" value="UniProtKB-KW"/>
</dbReference>
<feature type="compositionally biased region" description="Polar residues" evidence="7">
    <location>
        <begin position="183"/>
        <end position="197"/>
    </location>
</feature>
<accession>A0A2P6PD05</accession>
<evidence type="ECO:0000256" key="3">
    <source>
        <dbReference type="ARBA" id="ARBA00022771"/>
    </source>
</evidence>
<gene>
    <name evidence="10" type="ORF">RchiOBHm_Chr7g0221391</name>
</gene>